<reference evidence="1" key="1">
    <citation type="submission" date="2018-05" db="EMBL/GenBank/DDBJ databases">
        <authorList>
            <person name="Lanie J.A."/>
            <person name="Ng W.-L."/>
            <person name="Kazmierczak K.M."/>
            <person name="Andrzejewski T.M."/>
            <person name="Davidsen T.M."/>
            <person name="Wayne K.J."/>
            <person name="Tettelin H."/>
            <person name="Glass J.I."/>
            <person name="Rusch D."/>
            <person name="Podicherti R."/>
            <person name="Tsui H.-C.T."/>
            <person name="Winkler M.E."/>
        </authorList>
    </citation>
    <scope>NUCLEOTIDE SEQUENCE</scope>
</reference>
<dbReference type="PANTHER" id="PTHR35340:SF5">
    <property type="entry name" value="ASST-DOMAIN-CONTAINING PROTEIN"/>
    <property type="match status" value="1"/>
</dbReference>
<organism evidence="1">
    <name type="scientific">marine metagenome</name>
    <dbReference type="NCBI Taxonomy" id="408172"/>
    <lineage>
        <taxon>unclassified sequences</taxon>
        <taxon>metagenomes</taxon>
        <taxon>ecological metagenomes</taxon>
    </lineage>
</organism>
<gene>
    <name evidence="1" type="ORF">METZ01_LOCUS213346</name>
</gene>
<dbReference type="InterPro" id="IPR010262">
    <property type="entry name" value="Arylsulfotransferase_bact"/>
</dbReference>
<dbReference type="GO" id="GO:0004062">
    <property type="term" value="F:aryl sulfotransferase activity"/>
    <property type="evidence" value="ECO:0007669"/>
    <property type="project" value="InterPro"/>
</dbReference>
<protein>
    <recommendedName>
        <fullName evidence="2">Arylsulfotransferase N-terminal domain-containing protein</fullName>
    </recommendedName>
</protein>
<evidence type="ECO:0000313" key="1">
    <source>
        <dbReference type="EMBL" id="SVB60492.1"/>
    </source>
</evidence>
<dbReference type="InterPro" id="IPR053143">
    <property type="entry name" value="Arylsulfate_ST"/>
</dbReference>
<sequence length="251" mass="29360">MSTYKTIILYMLLLSVILSEHLEYIDFQVVLHDNPYPSDIFIHTMSVENHYMGIIDSTLNIKWYVNSGYRGIDFKVNQDWLSYFDKQNQSWILLNTFMIETDTLEFFGGPLADYHDIQIFDTGGYILQSHDSSFVDMSNFVENGQWANIKFLLIQEFDHNHNLVFDWNPWDHLDIADYTNIDLTTNNITWMHGNSIEVDTDQNIILSNRVSSEIIKIGRNTGNVIWRFGGPKNDFLFEDDSLNGFSMQHDV</sequence>
<dbReference type="EMBL" id="UINC01049120">
    <property type="protein sequence ID" value="SVB60492.1"/>
    <property type="molecule type" value="Genomic_DNA"/>
</dbReference>
<dbReference type="AlphaFoldDB" id="A0A382FCY4"/>
<name>A0A382FCY4_9ZZZZ</name>
<accession>A0A382FCY4</accession>
<dbReference type="Pfam" id="PF05935">
    <property type="entry name" value="Arylsulfotrans"/>
    <property type="match status" value="1"/>
</dbReference>
<feature type="non-terminal residue" evidence="1">
    <location>
        <position position="251"/>
    </location>
</feature>
<dbReference type="PANTHER" id="PTHR35340">
    <property type="entry name" value="PQQ ENZYME REPEAT PROTEIN-RELATED"/>
    <property type="match status" value="1"/>
</dbReference>
<evidence type="ECO:0008006" key="2">
    <source>
        <dbReference type="Google" id="ProtNLM"/>
    </source>
</evidence>
<proteinExistence type="predicted"/>